<dbReference type="Proteomes" id="UP000320239">
    <property type="component" value="Unassembled WGS sequence"/>
</dbReference>
<keyword evidence="1" id="KW-0472">Membrane</keyword>
<keyword evidence="1" id="KW-1133">Transmembrane helix</keyword>
<comment type="caution">
    <text evidence="2">The sequence shown here is derived from an EMBL/GenBank/DDBJ whole genome shotgun (WGS) entry which is preliminary data.</text>
</comment>
<evidence type="ECO:0000313" key="2">
    <source>
        <dbReference type="EMBL" id="TWG20994.1"/>
    </source>
</evidence>
<keyword evidence="3" id="KW-1185">Reference proteome</keyword>
<reference evidence="2 3" key="1">
    <citation type="submission" date="2019-06" db="EMBL/GenBank/DDBJ databases">
        <title>Sequencing the genomes of 1000 actinobacteria strains.</title>
        <authorList>
            <person name="Klenk H.-P."/>
        </authorList>
    </citation>
    <scope>NUCLEOTIDE SEQUENCE [LARGE SCALE GENOMIC DNA]</scope>
    <source>
        <strain evidence="2 3">DSM 43866</strain>
    </source>
</reference>
<dbReference type="RefSeq" id="WP_122979676.1">
    <property type="nucleotide sequence ID" value="NZ_BOMX01000113.1"/>
</dbReference>
<evidence type="ECO:0000256" key="1">
    <source>
        <dbReference type="SAM" id="Phobius"/>
    </source>
</evidence>
<feature type="transmembrane region" description="Helical" evidence="1">
    <location>
        <begin position="50"/>
        <end position="71"/>
    </location>
</feature>
<dbReference type="AlphaFoldDB" id="A0A561WAV2"/>
<name>A0A561WAV2_ACTTI</name>
<organism evidence="2 3">
    <name type="scientific">Actinoplanes teichomyceticus</name>
    <dbReference type="NCBI Taxonomy" id="1867"/>
    <lineage>
        <taxon>Bacteria</taxon>
        <taxon>Bacillati</taxon>
        <taxon>Actinomycetota</taxon>
        <taxon>Actinomycetes</taxon>
        <taxon>Micromonosporales</taxon>
        <taxon>Micromonosporaceae</taxon>
        <taxon>Actinoplanes</taxon>
    </lineage>
</organism>
<gene>
    <name evidence="2" type="ORF">FHX34_103523</name>
</gene>
<evidence type="ECO:0000313" key="3">
    <source>
        <dbReference type="Proteomes" id="UP000320239"/>
    </source>
</evidence>
<protein>
    <submittedName>
        <fullName evidence="2">Uncharacterized protein</fullName>
    </submittedName>
</protein>
<dbReference type="EMBL" id="VIWY01000003">
    <property type="protein sequence ID" value="TWG20994.1"/>
    <property type="molecule type" value="Genomic_DNA"/>
</dbReference>
<accession>A0A561WAV2</accession>
<keyword evidence="1" id="KW-0812">Transmembrane</keyword>
<proteinExistence type="predicted"/>
<sequence>MNEFPNDSRGDVQVWGLTHAQAARYHARLGTFWARRARRQADSAMRATKIAAVLLVPLTALLLLLLVAAAVGGW</sequence>